<dbReference type="PROSITE" id="PS51294">
    <property type="entry name" value="HTH_MYB"/>
    <property type="match status" value="2"/>
</dbReference>
<accession>A0AAD8N134</accession>
<evidence type="ECO:0000256" key="2">
    <source>
        <dbReference type="ARBA" id="ARBA00022737"/>
    </source>
</evidence>
<evidence type="ECO:0000313" key="9">
    <source>
        <dbReference type="EMBL" id="KAK1392674.1"/>
    </source>
</evidence>
<dbReference type="PANTHER" id="PTHR48000">
    <property type="entry name" value="OS09G0431300 PROTEIN"/>
    <property type="match status" value="1"/>
</dbReference>
<dbReference type="GO" id="GO:0005634">
    <property type="term" value="C:nucleus"/>
    <property type="evidence" value="ECO:0007669"/>
    <property type="project" value="UniProtKB-SubCell"/>
</dbReference>
<dbReference type="EMBL" id="JAUIZM010000003">
    <property type="protein sequence ID" value="KAK1392674.1"/>
    <property type="molecule type" value="Genomic_DNA"/>
</dbReference>
<comment type="subcellular location">
    <subcellularLocation>
        <location evidence="1">Nucleus</location>
    </subcellularLocation>
</comment>
<dbReference type="InterPro" id="IPR017930">
    <property type="entry name" value="Myb_dom"/>
</dbReference>
<evidence type="ECO:0000313" key="10">
    <source>
        <dbReference type="Proteomes" id="UP001237642"/>
    </source>
</evidence>
<dbReference type="SMART" id="SM00717">
    <property type="entry name" value="SANT"/>
    <property type="match status" value="2"/>
</dbReference>
<dbReference type="SUPFAM" id="SSF46689">
    <property type="entry name" value="Homeodomain-like"/>
    <property type="match status" value="1"/>
</dbReference>
<evidence type="ECO:0000256" key="1">
    <source>
        <dbReference type="ARBA" id="ARBA00004123"/>
    </source>
</evidence>
<dbReference type="FunFam" id="1.10.10.60:FF:000015">
    <property type="entry name" value="Transcription factor RAX3"/>
    <property type="match status" value="1"/>
</dbReference>
<dbReference type="GO" id="GO:0003677">
    <property type="term" value="F:DNA binding"/>
    <property type="evidence" value="ECO:0007669"/>
    <property type="project" value="UniProtKB-KW"/>
</dbReference>
<evidence type="ECO:0000256" key="4">
    <source>
        <dbReference type="ARBA" id="ARBA00023125"/>
    </source>
</evidence>
<name>A0AAD8N134_9APIA</name>
<keyword evidence="3" id="KW-0805">Transcription regulation</keyword>
<dbReference type="PANTHER" id="PTHR48000:SF67">
    <property type="entry name" value="MYB-LIKE DNA-BINDING DOMAIN CONTAINING PROTEIN, EXPRESSED"/>
    <property type="match status" value="1"/>
</dbReference>
<proteinExistence type="predicted"/>
<reference evidence="9" key="1">
    <citation type="submission" date="2023-02" db="EMBL/GenBank/DDBJ databases">
        <title>Genome of toxic invasive species Heracleum sosnowskyi carries increased number of genes despite the absence of recent whole-genome duplications.</title>
        <authorList>
            <person name="Schelkunov M."/>
            <person name="Shtratnikova V."/>
            <person name="Makarenko M."/>
            <person name="Klepikova A."/>
            <person name="Omelchenko D."/>
            <person name="Novikova G."/>
            <person name="Obukhova E."/>
            <person name="Bogdanov V."/>
            <person name="Penin A."/>
            <person name="Logacheva M."/>
        </authorList>
    </citation>
    <scope>NUCLEOTIDE SEQUENCE</scope>
    <source>
        <strain evidence="9">Hsosn_3</strain>
        <tissue evidence="9">Leaf</tissue>
    </source>
</reference>
<keyword evidence="10" id="KW-1185">Reference proteome</keyword>
<dbReference type="Proteomes" id="UP001237642">
    <property type="component" value="Unassembled WGS sequence"/>
</dbReference>
<sequence length="351" mass="39139">MGRAPCCDKANVKRGPWSSEEDAKLKDYIDKHGTGGNWIALPQKAGLRRCGKSCRLRWLNYLRPNIRHGEFSDAEDKIICTLFANIGSRWSIIAAQLPGRTDNDIKNYWNTKLKKKVFMGSTSSYMLPPNKIKPYDHHHHYQYSYTSYVPSVSFLQSPSSSLSYSSASPPIKCKATTTTTNGYDSSNTPARFYTGNYSYENMSSIFTSNVHVPNIEALSEPPNPAMQNLCQGKEGMYSPIIMFGANNNNNIQVPVNNKDEVDHFGQLPMFSIINGGGNDNISHGISNVAGEKQVHGLFDGDDQTPPLDYSSLEEIKELISTSNSTLNIFGDGSTKMMSSTYNEEEKVILYY</sequence>
<feature type="domain" description="Myb-like" evidence="7">
    <location>
        <begin position="63"/>
        <end position="113"/>
    </location>
</feature>
<keyword evidence="2" id="KW-0677">Repeat</keyword>
<dbReference type="CDD" id="cd00167">
    <property type="entry name" value="SANT"/>
    <property type="match status" value="2"/>
</dbReference>
<keyword evidence="4" id="KW-0238">DNA-binding</keyword>
<evidence type="ECO:0000259" key="7">
    <source>
        <dbReference type="PROSITE" id="PS50090"/>
    </source>
</evidence>
<keyword evidence="5" id="KW-0804">Transcription</keyword>
<dbReference type="Gene3D" id="1.10.10.60">
    <property type="entry name" value="Homeodomain-like"/>
    <property type="match status" value="2"/>
</dbReference>
<dbReference type="InterPro" id="IPR009057">
    <property type="entry name" value="Homeodomain-like_sf"/>
</dbReference>
<protein>
    <submittedName>
        <fullName evidence="9">Blind</fullName>
    </submittedName>
</protein>
<dbReference type="Pfam" id="PF00249">
    <property type="entry name" value="Myb_DNA-binding"/>
    <property type="match status" value="2"/>
</dbReference>
<dbReference type="InterPro" id="IPR001005">
    <property type="entry name" value="SANT/Myb"/>
</dbReference>
<evidence type="ECO:0000256" key="6">
    <source>
        <dbReference type="ARBA" id="ARBA00023242"/>
    </source>
</evidence>
<evidence type="ECO:0000256" key="3">
    <source>
        <dbReference type="ARBA" id="ARBA00023015"/>
    </source>
</evidence>
<dbReference type="PROSITE" id="PS50090">
    <property type="entry name" value="MYB_LIKE"/>
    <property type="match status" value="2"/>
</dbReference>
<evidence type="ECO:0000256" key="5">
    <source>
        <dbReference type="ARBA" id="ARBA00023163"/>
    </source>
</evidence>
<organism evidence="9 10">
    <name type="scientific">Heracleum sosnowskyi</name>
    <dbReference type="NCBI Taxonomy" id="360622"/>
    <lineage>
        <taxon>Eukaryota</taxon>
        <taxon>Viridiplantae</taxon>
        <taxon>Streptophyta</taxon>
        <taxon>Embryophyta</taxon>
        <taxon>Tracheophyta</taxon>
        <taxon>Spermatophyta</taxon>
        <taxon>Magnoliopsida</taxon>
        <taxon>eudicotyledons</taxon>
        <taxon>Gunneridae</taxon>
        <taxon>Pentapetalae</taxon>
        <taxon>asterids</taxon>
        <taxon>campanulids</taxon>
        <taxon>Apiales</taxon>
        <taxon>Apiaceae</taxon>
        <taxon>Apioideae</taxon>
        <taxon>apioid superclade</taxon>
        <taxon>Tordylieae</taxon>
        <taxon>Tordyliinae</taxon>
        <taxon>Heracleum</taxon>
    </lineage>
</organism>
<reference evidence="9" key="2">
    <citation type="submission" date="2023-05" db="EMBL/GenBank/DDBJ databases">
        <authorList>
            <person name="Schelkunov M.I."/>
        </authorList>
    </citation>
    <scope>NUCLEOTIDE SEQUENCE</scope>
    <source>
        <strain evidence="9">Hsosn_3</strain>
        <tissue evidence="9">Leaf</tissue>
    </source>
</reference>
<feature type="domain" description="HTH myb-type" evidence="8">
    <location>
        <begin position="67"/>
        <end position="117"/>
    </location>
</feature>
<comment type="caution">
    <text evidence="9">The sequence shown here is derived from an EMBL/GenBank/DDBJ whole genome shotgun (WGS) entry which is preliminary data.</text>
</comment>
<dbReference type="AlphaFoldDB" id="A0AAD8N134"/>
<evidence type="ECO:0000259" key="8">
    <source>
        <dbReference type="PROSITE" id="PS51294"/>
    </source>
</evidence>
<gene>
    <name evidence="9" type="ORF">POM88_011730</name>
</gene>
<feature type="domain" description="Myb-like" evidence="7">
    <location>
        <begin position="9"/>
        <end position="62"/>
    </location>
</feature>
<feature type="domain" description="HTH myb-type" evidence="8">
    <location>
        <begin position="9"/>
        <end position="66"/>
    </location>
</feature>
<keyword evidence="6" id="KW-0539">Nucleus</keyword>